<gene>
    <name evidence="1" type="ORF">FA13DRAFT_1719011</name>
</gene>
<evidence type="ECO:0000313" key="2">
    <source>
        <dbReference type="Proteomes" id="UP000298030"/>
    </source>
</evidence>
<dbReference type="AlphaFoldDB" id="A0A4Y7SC51"/>
<dbReference type="EMBL" id="QPFP01000201">
    <property type="protein sequence ID" value="TEB19258.1"/>
    <property type="molecule type" value="Genomic_DNA"/>
</dbReference>
<reference evidence="1 2" key="1">
    <citation type="journal article" date="2019" name="Nat. Ecol. Evol.">
        <title>Megaphylogeny resolves global patterns of mushroom evolution.</title>
        <authorList>
            <person name="Varga T."/>
            <person name="Krizsan K."/>
            <person name="Foldi C."/>
            <person name="Dima B."/>
            <person name="Sanchez-Garcia M."/>
            <person name="Sanchez-Ramirez S."/>
            <person name="Szollosi G.J."/>
            <person name="Szarkandi J.G."/>
            <person name="Papp V."/>
            <person name="Albert L."/>
            <person name="Andreopoulos W."/>
            <person name="Angelini C."/>
            <person name="Antonin V."/>
            <person name="Barry K.W."/>
            <person name="Bougher N.L."/>
            <person name="Buchanan P."/>
            <person name="Buyck B."/>
            <person name="Bense V."/>
            <person name="Catcheside P."/>
            <person name="Chovatia M."/>
            <person name="Cooper J."/>
            <person name="Damon W."/>
            <person name="Desjardin D."/>
            <person name="Finy P."/>
            <person name="Geml J."/>
            <person name="Haridas S."/>
            <person name="Hughes K."/>
            <person name="Justo A."/>
            <person name="Karasinski D."/>
            <person name="Kautmanova I."/>
            <person name="Kiss B."/>
            <person name="Kocsube S."/>
            <person name="Kotiranta H."/>
            <person name="LaButti K.M."/>
            <person name="Lechner B.E."/>
            <person name="Liimatainen K."/>
            <person name="Lipzen A."/>
            <person name="Lukacs Z."/>
            <person name="Mihaltcheva S."/>
            <person name="Morgado L.N."/>
            <person name="Niskanen T."/>
            <person name="Noordeloos M.E."/>
            <person name="Ohm R.A."/>
            <person name="Ortiz-Santana B."/>
            <person name="Ovrebo C."/>
            <person name="Racz N."/>
            <person name="Riley R."/>
            <person name="Savchenko A."/>
            <person name="Shiryaev A."/>
            <person name="Soop K."/>
            <person name="Spirin V."/>
            <person name="Szebenyi C."/>
            <person name="Tomsovsky M."/>
            <person name="Tulloss R.E."/>
            <person name="Uehling J."/>
            <person name="Grigoriev I.V."/>
            <person name="Vagvolgyi C."/>
            <person name="Papp T."/>
            <person name="Martin F.M."/>
            <person name="Miettinen O."/>
            <person name="Hibbett D.S."/>
            <person name="Nagy L.G."/>
        </authorList>
    </citation>
    <scope>NUCLEOTIDE SEQUENCE [LARGE SCALE GENOMIC DNA]</scope>
    <source>
        <strain evidence="1 2">FP101781</strain>
    </source>
</reference>
<name>A0A4Y7SC51_COPMI</name>
<accession>A0A4Y7SC51</accession>
<evidence type="ECO:0000313" key="1">
    <source>
        <dbReference type="EMBL" id="TEB19258.1"/>
    </source>
</evidence>
<keyword evidence="2" id="KW-1185">Reference proteome</keyword>
<comment type="caution">
    <text evidence="1">The sequence shown here is derived from an EMBL/GenBank/DDBJ whole genome shotgun (WGS) entry which is preliminary data.</text>
</comment>
<organism evidence="1 2">
    <name type="scientific">Coprinellus micaceus</name>
    <name type="common">Glistening ink-cap mushroom</name>
    <name type="synonym">Coprinus micaceus</name>
    <dbReference type="NCBI Taxonomy" id="71717"/>
    <lineage>
        <taxon>Eukaryota</taxon>
        <taxon>Fungi</taxon>
        <taxon>Dikarya</taxon>
        <taxon>Basidiomycota</taxon>
        <taxon>Agaricomycotina</taxon>
        <taxon>Agaricomycetes</taxon>
        <taxon>Agaricomycetidae</taxon>
        <taxon>Agaricales</taxon>
        <taxon>Agaricineae</taxon>
        <taxon>Psathyrellaceae</taxon>
        <taxon>Coprinellus</taxon>
    </lineage>
</organism>
<protein>
    <submittedName>
        <fullName evidence="1">Uncharacterized protein</fullName>
    </submittedName>
</protein>
<proteinExistence type="predicted"/>
<sequence>MDSRTLFPISRRNPLRSRRLPARYRHGDLTYQGRPARVHKQHDGKRFSTETSDETIVAAMLLLNLSCSDTPMEVDELRGPENTSRNCNLLDQKRRIATVRSLIRHLECAERCFKRVNTFAESDFGEREMQDLMLKVEEVLDDLAGRATETFGTY</sequence>
<dbReference type="Proteomes" id="UP000298030">
    <property type="component" value="Unassembled WGS sequence"/>
</dbReference>